<accession>A0ACB7IZW6</accession>
<comment type="caution">
    <text evidence="1">The sequence shown here is derived from an EMBL/GenBank/DDBJ whole genome shotgun (WGS) entry which is preliminary data.</text>
</comment>
<dbReference type="EMBL" id="WQMT02000004">
    <property type="protein sequence ID" value="KAG9223829.1"/>
    <property type="molecule type" value="Genomic_DNA"/>
</dbReference>
<organism evidence="1 2">
    <name type="scientific">Pleurotus cornucopiae</name>
    <name type="common">Cornucopia mushroom</name>
    <dbReference type="NCBI Taxonomy" id="5321"/>
    <lineage>
        <taxon>Eukaryota</taxon>
        <taxon>Fungi</taxon>
        <taxon>Dikarya</taxon>
        <taxon>Basidiomycota</taxon>
        <taxon>Agaricomycotina</taxon>
        <taxon>Agaricomycetes</taxon>
        <taxon>Agaricomycetidae</taxon>
        <taxon>Agaricales</taxon>
        <taxon>Pleurotineae</taxon>
        <taxon>Pleurotaceae</taxon>
        <taxon>Pleurotus</taxon>
    </lineage>
</organism>
<sequence length="447" mass="49747">MHVPTGSRRWTHFNSALQLAIQRSTHKWTFEDFTECFPLYVEEEKNGPSAVFNAISGHMESQMHADLEELFAKYGVQKNIDILHAIVTEAKERSRQNETRNDIWRENLDPHNAVSARSVPILQSEAQRIRELVAEVFLLYSNLQASSPSTPDTGFRGLGHVDSKTDTLIVKIELTAPLSKSGSTTTSGGAKEATRKHHKKATSKNTIRSDITLEVELWQDKTALRSRKGDTGSVLWKASVDFAQIILQQLYFGNAGDRPILLDAERLKSSHVLELGAGTGLLSILLSPFVKHYTATDIEALVPLIRKNISNNNVDHIHANLPPSIKAAVHLHPSNISVQTLDWLDLHALTSPTLRTKYTSAVSPEPVDLLLIVDCIYNPSLLPALVSAIDTLAVPEQTVVLVIVELRAEDVVRDFLALWLAVDSWVIRRMEGFLEGPYAVWTGVKTR</sequence>
<evidence type="ECO:0000313" key="1">
    <source>
        <dbReference type="EMBL" id="KAG9223829.1"/>
    </source>
</evidence>
<evidence type="ECO:0000313" key="2">
    <source>
        <dbReference type="Proteomes" id="UP000824881"/>
    </source>
</evidence>
<dbReference type="Proteomes" id="UP000824881">
    <property type="component" value="Unassembled WGS sequence"/>
</dbReference>
<protein>
    <submittedName>
        <fullName evidence="1">Uncharacterized protein</fullName>
    </submittedName>
</protein>
<name>A0ACB7IZW6_PLECO</name>
<gene>
    <name evidence="1" type="ORF">CCMSSC00406_0007691</name>
</gene>
<reference evidence="1 2" key="1">
    <citation type="journal article" date="2021" name="Appl. Environ. Microbiol.">
        <title>Genetic linkage and physical mapping for an oyster mushroom Pleurotus cornucopiae and QTL analysis for the trait cap color.</title>
        <authorList>
            <person name="Zhang Y."/>
            <person name="Gao W."/>
            <person name="Sonnenberg A."/>
            <person name="Chen Q."/>
            <person name="Zhang J."/>
            <person name="Huang C."/>
        </authorList>
    </citation>
    <scope>NUCLEOTIDE SEQUENCE [LARGE SCALE GENOMIC DNA]</scope>
    <source>
        <strain evidence="1">CCMSSC00406</strain>
    </source>
</reference>
<keyword evidence="2" id="KW-1185">Reference proteome</keyword>
<proteinExistence type="predicted"/>